<evidence type="ECO:0000313" key="4">
    <source>
        <dbReference type="Proteomes" id="UP000295055"/>
    </source>
</evidence>
<evidence type="ECO:0000256" key="1">
    <source>
        <dbReference type="SAM" id="Phobius"/>
    </source>
</evidence>
<sequence>MNKLLALFLSVSILSSTGCVTAAVWAGNAVNDTKTRERIDLKDNIVSAFEYKDITVKNKLTNEKLKHIEIPESGYGFLGDKYIYILTDGSAELMELNELVKIIPLSAFDNPDGVIRIELNSDTVCKGLVRFNDDYFIHINRKYTLTSEQEKILKDFGFSETRYDKGMSWVKTIRISGYLFERDGVELPPTLNGKLNQAYKVELYTTERYESFSAGNLAGNVISTPFTLAADVIATPILLILYAKYVKK</sequence>
<protein>
    <recommendedName>
        <fullName evidence="5">Lipoprotein</fullName>
    </recommendedName>
</protein>
<reference evidence="3 4" key="1">
    <citation type="submission" date="2019-03" db="EMBL/GenBank/DDBJ databases">
        <title>Genomic analyses of the natural microbiome of Caenorhabditis elegans.</title>
        <authorList>
            <person name="Samuel B."/>
        </authorList>
    </citation>
    <scope>NUCLEOTIDE SEQUENCE [LARGE SCALE GENOMIC DNA]</scope>
    <source>
        <strain evidence="3 4">JUb102</strain>
    </source>
</reference>
<gene>
    <name evidence="3" type="ORF">EC835_101707</name>
</gene>
<comment type="caution">
    <text evidence="3">The sequence shown here is derived from an EMBL/GenBank/DDBJ whole genome shotgun (WGS) entry which is preliminary data.</text>
</comment>
<feature type="transmembrane region" description="Helical" evidence="1">
    <location>
        <begin position="226"/>
        <end position="243"/>
    </location>
</feature>
<evidence type="ECO:0000313" key="3">
    <source>
        <dbReference type="EMBL" id="TCT38685.1"/>
    </source>
</evidence>
<evidence type="ECO:0008006" key="5">
    <source>
        <dbReference type="Google" id="ProtNLM"/>
    </source>
</evidence>
<dbReference type="AlphaFoldDB" id="A0A4R3NRS4"/>
<accession>A0A4R3NRS4</accession>
<dbReference type="PROSITE" id="PS51257">
    <property type="entry name" value="PROKAR_LIPOPROTEIN"/>
    <property type="match status" value="1"/>
</dbReference>
<keyword evidence="2" id="KW-0732">Signal</keyword>
<keyword evidence="1" id="KW-0812">Transmembrane</keyword>
<name>A0A4R3NRS4_9GAMM</name>
<proteinExistence type="predicted"/>
<feature type="chain" id="PRO_5020574028" description="Lipoprotein" evidence="2">
    <location>
        <begin position="23"/>
        <end position="248"/>
    </location>
</feature>
<feature type="signal peptide" evidence="2">
    <location>
        <begin position="1"/>
        <end position="22"/>
    </location>
</feature>
<keyword evidence="1" id="KW-1133">Transmembrane helix</keyword>
<evidence type="ECO:0000256" key="2">
    <source>
        <dbReference type="SAM" id="SignalP"/>
    </source>
</evidence>
<dbReference type="Proteomes" id="UP000295055">
    <property type="component" value="Unassembled WGS sequence"/>
</dbReference>
<dbReference type="EMBL" id="SMAS01000001">
    <property type="protein sequence ID" value="TCT38685.1"/>
    <property type="molecule type" value="Genomic_DNA"/>
</dbReference>
<dbReference type="RefSeq" id="WP_132494952.1">
    <property type="nucleotide sequence ID" value="NZ_SMAS01000001.1"/>
</dbReference>
<keyword evidence="1" id="KW-0472">Membrane</keyword>
<organism evidence="3 4">
    <name type="scientific">Providencia alcalifaciens</name>
    <dbReference type="NCBI Taxonomy" id="126385"/>
    <lineage>
        <taxon>Bacteria</taxon>
        <taxon>Pseudomonadati</taxon>
        <taxon>Pseudomonadota</taxon>
        <taxon>Gammaproteobacteria</taxon>
        <taxon>Enterobacterales</taxon>
        <taxon>Morganellaceae</taxon>
        <taxon>Providencia</taxon>
    </lineage>
</organism>
<dbReference type="OrthoDB" id="6623844at2"/>